<sequence>MTPLEKSENCKFCLEDRDSVAGMSQLESIVDNMRRSRKILFVITESLLRDPWCRRFTAHHALHQVIEASRDSVVLVFLQDVHDYKLSRSLFLRRGMLRPCCILDWPIHKERIPAFRQKLLIALGMTNRLQE</sequence>
<protein>
    <submittedName>
        <fullName evidence="1">Uncharacterized protein</fullName>
    </submittedName>
</protein>
<dbReference type="EMBL" id="CM011674">
    <property type="protein sequence ID" value="TMS23541.1"/>
    <property type="molecule type" value="Genomic_DNA"/>
</dbReference>
<dbReference type="Proteomes" id="UP000793456">
    <property type="component" value="Chromosome I"/>
</dbReference>
<name>A0ACD3RV75_LARCR</name>
<organism evidence="1 2">
    <name type="scientific">Larimichthys crocea</name>
    <name type="common">Large yellow croaker</name>
    <name type="synonym">Pseudosciaena crocea</name>
    <dbReference type="NCBI Taxonomy" id="215358"/>
    <lineage>
        <taxon>Eukaryota</taxon>
        <taxon>Metazoa</taxon>
        <taxon>Chordata</taxon>
        <taxon>Craniata</taxon>
        <taxon>Vertebrata</taxon>
        <taxon>Euteleostomi</taxon>
        <taxon>Actinopterygii</taxon>
        <taxon>Neopterygii</taxon>
        <taxon>Teleostei</taxon>
        <taxon>Neoteleostei</taxon>
        <taxon>Acanthomorphata</taxon>
        <taxon>Eupercaria</taxon>
        <taxon>Sciaenidae</taxon>
        <taxon>Larimichthys</taxon>
    </lineage>
</organism>
<evidence type="ECO:0000313" key="1">
    <source>
        <dbReference type="EMBL" id="TMS23541.1"/>
    </source>
</evidence>
<gene>
    <name evidence="1" type="ORF">E3U43_008847</name>
</gene>
<proteinExistence type="predicted"/>
<evidence type="ECO:0000313" key="2">
    <source>
        <dbReference type="Proteomes" id="UP000793456"/>
    </source>
</evidence>
<comment type="caution">
    <text evidence="1">The sequence shown here is derived from an EMBL/GenBank/DDBJ whole genome shotgun (WGS) entry which is preliminary data.</text>
</comment>
<keyword evidence="2" id="KW-1185">Reference proteome</keyword>
<reference evidence="1" key="1">
    <citation type="submission" date="2018-11" db="EMBL/GenBank/DDBJ databases">
        <title>The sequence and de novo assembly of Larimichthys crocea genome using PacBio and Hi-C technologies.</title>
        <authorList>
            <person name="Xu P."/>
            <person name="Chen B."/>
            <person name="Zhou Z."/>
            <person name="Ke Q."/>
            <person name="Wu Y."/>
            <person name="Bai H."/>
            <person name="Pu F."/>
        </authorList>
    </citation>
    <scope>NUCLEOTIDE SEQUENCE</scope>
    <source>
        <tissue evidence="1">Muscle</tissue>
    </source>
</reference>
<accession>A0ACD3RV75</accession>